<dbReference type="Gene3D" id="3.40.50.150">
    <property type="entry name" value="Vaccinia Virus protein VP39"/>
    <property type="match status" value="1"/>
</dbReference>
<evidence type="ECO:0000313" key="8">
    <source>
        <dbReference type="Proteomes" id="UP000647416"/>
    </source>
</evidence>
<evidence type="ECO:0000256" key="1">
    <source>
        <dbReference type="ARBA" id="ARBA00022490"/>
    </source>
</evidence>
<evidence type="ECO:0000256" key="6">
    <source>
        <dbReference type="HAMAP-Rule" id="MF_00074"/>
    </source>
</evidence>
<sequence length="230" mass="25972">MFINTIKDLISHNTEDFYKFYSLLTEWNEKINLTAITGEYDVATKHFLDCRSIFDYVDFADGAKIIDVGCGAGFPSVVMGITNRNLKITMLDSLNKRINFLNEVISELNLENLCAVHSRAEDLGRAKEHREKYDFAVSRAVANLASLTELCMPFVKVGGYFVAFKGPNVSEEIENAENAIKLLGGKIERVENYEIPTTDLKHNLVFIKKISAVSSRFPRKSPKPIKEPLK</sequence>
<keyword evidence="5 6" id="KW-0949">S-adenosyl-L-methionine</keyword>
<dbReference type="PANTHER" id="PTHR31760">
    <property type="entry name" value="S-ADENOSYL-L-METHIONINE-DEPENDENT METHYLTRANSFERASES SUPERFAMILY PROTEIN"/>
    <property type="match status" value="1"/>
</dbReference>
<organism evidence="7 8">
    <name type="scientific">Qingrenia yutianensis</name>
    <dbReference type="NCBI Taxonomy" id="2763676"/>
    <lineage>
        <taxon>Bacteria</taxon>
        <taxon>Bacillati</taxon>
        <taxon>Bacillota</taxon>
        <taxon>Clostridia</taxon>
        <taxon>Eubacteriales</taxon>
        <taxon>Oscillospiraceae</taxon>
        <taxon>Qingrenia</taxon>
    </lineage>
</organism>
<dbReference type="InterPro" id="IPR029063">
    <property type="entry name" value="SAM-dependent_MTases_sf"/>
</dbReference>
<comment type="function">
    <text evidence="6">Specifically methylates the N7 position of a guanine in 16S rRNA.</text>
</comment>
<feature type="binding site" evidence="6">
    <location>
        <begin position="120"/>
        <end position="121"/>
    </location>
    <ligand>
        <name>S-adenosyl-L-methionine</name>
        <dbReference type="ChEBI" id="CHEBI:59789"/>
    </ligand>
</feature>
<dbReference type="SUPFAM" id="SSF53335">
    <property type="entry name" value="S-adenosyl-L-methionine-dependent methyltransferases"/>
    <property type="match status" value="1"/>
</dbReference>
<accession>A0A926FE04</accession>
<evidence type="ECO:0000256" key="4">
    <source>
        <dbReference type="ARBA" id="ARBA00022679"/>
    </source>
</evidence>
<evidence type="ECO:0000256" key="2">
    <source>
        <dbReference type="ARBA" id="ARBA00022552"/>
    </source>
</evidence>
<dbReference type="Pfam" id="PF02527">
    <property type="entry name" value="GidB"/>
    <property type="match status" value="1"/>
</dbReference>
<feature type="binding site" evidence="6">
    <location>
        <position position="74"/>
    </location>
    <ligand>
        <name>S-adenosyl-L-methionine</name>
        <dbReference type="ChEBI" id="CHEBI:59789"/>
    </ligand>
</feature>
<dbReference type="PIRSF" id="PIRSF003078">
    <property type="entry name" value="GidB"/>
    <property type="match status" value="1"/>
</dbReference>
<keyword evidence="8" id="KW-1185">Reference proteome</keyword>
<dbReference type="NCBIfam" id="TIGR00138">
    <property type="entry name" value="rsmG_gidB"/>
    <property type="match status" value="1"/>
</dbReference>
<evidence type="ECO:0000256" key="3">
    <source>
        <dbReference type="ARBA" id="ARBA00022603"/>
    </source>
</evidence>
<feature type="binding site" evidence="6">
    <location>
        <position position="69"/>
    </location>
    <ligand>
        <name>S-adenosyl-L-methionine</name>
        <dbReference type="ChEBI" id="CHEBI:59789"/>
    </ligand>
</feature>
<dbReference type="Proteomes" id="UP000647416">
    <property type="component" value="Unassembled WGS sequence"/>
</dbReference>
<evidence type="ECO:0000313" key="7">
    <source>
        <dbReference type="EMBL" id="MBC8596992.1"/>
    </source>
</evidence>
<gene>
    <name evidence="6 7" type="primary">rsmG</name>
    <name evidence="7" type="ORF">H8706_08935</name>
</gene>
<keyword evidence="3 6" id="KW-0489">Methyltransferase</keyword>
<comment type="caution">
    <text evidence="7">The sequence shown here is derived from an EMBL/GenBank/DDBJ whole genome shotgun (WGS) entry which is preliminary data.</text>
</comment>
<evidence type="ECO:0000256" key="5">
    <source>
        <dbReference type="ARBA" id="ARBA00022691"/>
    </source>
</evidence>
<dbReference type="HAMAP" id="MF_00074">
    <property type="entry name" value="16SrRNA_methyltr_G"/>
    <property type="match status" value="1"/>
</dbReference>
<dbReference type="GO" id="GO:0005829">
    <property type="term" value="C:cytosol"/>
    <property type="evidence" value="ECO:0007669"/>
    <property type="project" value="TreeGrafter"/>
</dbReference>
<dbReference type="FunFam" id="3.40.50.150:FF:000041">
    <property type="entry name" value="Ribosomal RNA small subunit methyltransferase G"/>
    <property type="match status" value="1"/>
</dbReference>
<name>A0A926FE04_9FIRM</name>
<dbReference type="AlphaFoldDB" id="A0A926FE04"/>
<dbReference type="EC" id="2.1.1.-" evidence="6"/>
<protein>
    <recommendedName>
        <fullName evidence="6">Ribosomal RNA small subunit methyltransferase G</fullName>
        <ecNumber evidence="6">2.1.1.-</ecNumber>
    </recommendedName>
    <alternativeName>
        <fullName evidence="6">16S rRNA 7-methylguanosine methyltransferase</fullName>
        <shortName evidence="6">16S rRNA m7G methyltransferase</shortName>
    </alternativeName>
</protein>
<keyword evidence="1 6" id="KW-0963">Cytoplasm</keyword>
<comment type="subcellular location">
    <subcellularLocation>
        <location evidence="6">Cytoplasm</location>
    </subcellularLocation>
</comment>
<keyword evidence="2 6" id="KW-0698">rRNA processing</keyword>
<proteinExistence type="inferred from homology"/>
<dbReference type="InterPro" id="IPR003682">
    <property type="entry name" value="rRNA_ssu_MeTfrase_G"/>
</dbReference>
<feature type="binding site" evidence="6">
    <location>
        <position position="139"/>
    </location>
    <ligand>
        <name>S-adenosyl-L-methionine</name>
        <dbReference type="ChEBI" id="CHEBI:59789"/>
    </ligand>
</feature>
<dbReference type="EMBL" id="JACRTE010000012">
    <property type="protein sequence ID" value="MBC8596992.1"/>
    <property type="molecule type" value="Genomic_DNA"/>
</dbReference>
<dbReference type="GO" id="GO:0070043">
    <property type="term" value="F:rRNA (guanine-N7-)-methyltransferase activity"/>
    <property type="evidence" value="ECO:0007669"/>
    <property type="project" value="UniProtKB-UniRule"/>
</dbReference>
<comment type="similarity">
    <text evidence="6">Belongs to the methyltransferase superfamily. RNA methyltransferase RsmG family.</text>
</comment>
<dbReference type="PANTHER" id="PTHR31760:SF0">
    <property type="entry name" value="S-ADENOSYL-L-METHIONINE-DEPENDENT METHYLTRANSFERASES SUPERFAMILY PROTEIN"/>
    <property type="match status" value="1"/>
</dbReference>
<keyword evidence="4 6" id="KW-0808">Transferase</keyword>
<comment type="caution">
    <text evidence="6">Lacks conserved residue(s) required for the propagation of feature annotation.</text>
</comment>
<reference evidence="7" key="1">
    <citation type="submission" date="2020-08" db="EMBL/GenBank/DDBJ databases">
        <title>Genome public.</title>
        <authorList>
            <person name="Liu C."/>
            <person name="Sun Q."/>
        </authorList>
    </citation>
    <scope>NUCLEOTIDE SEQUENCE</scope>
    <source>
        <strain evidence="7">NSJ-50</strain>
    </source>
</reference>